<dbReference type="Proteomes" id="UP000188268">
    <property type="component" value="Unassembled WGS sequence"/>
</dbReference>
<dbReference type="EMBL" id="AWWV01006352">
    <property type="protein sequence ID" value="OMP01774.1"/>
    <property type="molecule type" value="Genomic_DNA"/>
</dbReference>
<accession>A0A1R3K3W2</accession>
<feature type="non-terminal residue" evidence="2">
    <location>
        <position position="60"/>
    </location>
</feature>
<dbReference type="AlphaFoldDB" id="A0A1R3K3W2"/>
<organism evidence="2 3">
    <name type="scientific">Corchorus capsularis</name>
    <name type="common">Jute</name>
    <dbReference type="NCBI Taxonomy" id="210143"/>
    <lineage>
        <taxon>Eukaryota</taxon>
        <taxon>Viridiplantae</taxon>
        <taxon>Streptophyta</taxon>
        <taxon>Embryophyta</taxon>
        <taxon>Tracheophyta</taxon>
        <taxon>Spermatophyta</taxon>
        <taxon>Magnoliopsida</taxon>
        <taxon>eudicotyledons</taxon>
        <taxon>Gunneridae</taxon>
        <taxon>Pentapetalae</taxon>
        <taxon>rosids</taxon>
        <taxon>malvids</taxon>
        <taxon>Malvales</taxon>
        <taxon>Malvaceae</taxon>
        <taxon>Grewioideae</taxon>
        <taxon>Apeibeae</taxon>
        <taxon>Corchorus</taxon>
    </lineage>
</organism>
<reference evidence="2 3" key="1">
    <citation type="submission" date="2013-09" db="EMBL/GenBank/DDBJ databases">
        <title>Corchorus capsularis genome sequencing.</title>
        <authorList>
            <person name="Alam M."/>
            <person name="Haque M.S."/>
            <person name="Islam M.S."/>
            <person name="Emdad E.M."/>
            <person name="Islam M.M."/>
            <person name="Ahmed B."/>
            <person name="Halim A."/>
            <person name="Hossen Q.M.M."/>
            <person name="Hossain M.Z."/>
            <person name="Ahmed R."/>
            <person name="Khan M.M."/>
            <person name="Islam R."/>
            <person name="Rashid M.M."/>
            <person name="Khan S.A."/>
            <person name="Rahman M.S."/>
            <person name="Alam M."/>
        </authorList>
    </citation>
    <scope>NUCLEOTIDE SEQUENCE [LARGE SCALE GENOMIC DNA]</scope>
    <source>
        <strain evidence="3">cv. CVL-1</strain>
        <tissue evidence="2">Whole seedling</tissue>
    </source>
</reference>
<sequence length="60" mass="6829">MANRNDITIDHKRRSKNKTKIMPWLARKVLTSSIQSTRRGKPLRWQGSKGAKSARGPNAK</sequence>
<proteinExistence type="predicted"/>
<protein>
    <submittedName>
        <fullName evidence="2">Uncharacterized protein</fullName>
    </submittedName>
</protein>
<dbReference type="Gramene" id="OMP01774">
    <property type="protein sequence ID" value="OMP01774"/>
    <property type="gene ID" value="CCACVL1_03004"/>
</dbReference>
<evidence type="ECO:0000256" key="1">
    <source>
        <dbReference type="SAM" id="MobiDB-lite"/>
    </source>
</evidence>
<evidence type="ECO:0000313" key="3">
    <source>
        <dbReference type="Proteomes" id="UP000188268"/>
    </source>
</evidence>
<evidence type="ECO:0000313" key="2">
    <source>
        <dbReference type="EMBL" id="OMP01774.1"/>
    </source>
</evidence>
<feature type="region of interest" description="Disordered" evidence="1">
    <location>
        <begin position="32"/>
        <end position="60"/>
    </location>
</feature>
<gene>
    <name evidence="2" type="ORF">CCACVL1_03004</name>
</gene>
<comment type="caution">
    <text evidence="2">The sequence shown here is derived from an EMBL/GenBank/DDBJ whole genome shotgun (WGS) entry which is preliminary data.</text>
</comment>
<name>A0A1R3K3W2_COCAP</name>
<keyword evidence="3" id="KW-1185">Reference proteome</keyword>